<dbReference type="EMBL" id="JAAAMU010000008">
    <property type="protein sequence ID" value="NBC70809.1"/>
    <property type="molecule type" value="Genomic_DNA"/>
</dbReference>
<dbReference type="InterPro" id="IPR002104">
    <property type="entry name" value="Integrase_catalytic"/>
</dbReference>
<evidence type="ECO:0000259" key="4">
    <source>
        <dbReference type="PROSITE" id="PS51898"/>
    </source>
</evidence>
<evidence type="ECO:0000313" key="5">
    <source>
        <dbReference type="EMBL" id="NBC70809.1"/>
    </source>
</evidence>
<comment type="similarity">
    <text evidence="1">Belongs to the 'phage' integrase family.</text>
</comment>
<name>A0A7X4YSN4_9BACL</name>
<dbReference type="Pfam" id="PF00589">
    <property type="entry name" value="Phage_integrase"/>
    <property type="match status" value="1"/>
</dbReference>
<sequence>MGNEHQQGSKLQIKFSYWEHKPLMITVVKQFMVHELNTGSFNTARRVFEGLIRFIKFLNDYYPEIESFKEVREEHVGSYFRHLMITTSETSGEPLSGQSIIKSAQALKDILLKGNVKGWEVAEDVRYLNNIYHEIILSNKRVKERATKKKFAPDKSLINTIIRKAEEDLENDNLMFVQVAASILITSQTSLRINEFITLKYGCIDLLLERPVLNHLNRKLTSEDINVVKPVNELVLKAIQALENKTRDLRDSSGLPYLFITKSRSKKGSPAQLCSYSNWTKNYLHPWLNYHQLKDDEGNKLDLTSHSFRHAFATYAIQAGASIEFVAHMMGHSNIRGTQHYIETIQEDIDNKFADVFNENAIIAGKQALTIKEKLKISNPFRGKTVEQVKAIRKAMKLQILSNGFCTHHPMTSKKPCEGDGMCLGCRNFLTTPEFLSVHETRLNIVREQLAEIKEKGPYEEKMRVIETYLTGIISDLTRS</sequence>
<dbReference type="CDD" id="cd00397">
    <property type="entry name" value="DNA_BRE_C"/>
    <property type="match status" value="1"/>
</dbReference>
<dbReference type="SUPFAM" id="SSF56349">
    <property type="entry name" value="DNA breaking-rejoining enzymes"/>
    <property type="match status" value="1"/>
</dbReference>
<keyword evidence="2" id="KW-0238">DNA-binding</keyword>
<gene>
    <name evidence="5" type="ORF">GT003_17550</name>
</gene>
<dbReference type="RefSeq" id="WP_161700113.1">
    <property type="nucleotide sequence ID" value="NZ_JAAAMU010000008.1"/>
</dbReference>
<dbReference type="PANTHER" id="PTHR30349">
    <property type="entry name" value="PHAGE INTEGRASE-RELATED"/>
    <property type="match status" value="1"/>
</dbReference>
<protein>
    <submittedName>
        <fullName evidence="5">Tyrosine-type recombinase/integrase</fullName>
    </submittedName>
</protein>
<accession>A0A7X4YSN4</accession>
<dbReference type="InterPro" id="IPR013762">
    <property type="entry name" value="Integrase-like_cat_sf"/>
</dbReference>
<feature type="domain" description="Tyr recombinase" evidence="4">
    <location>
        <begin position="146"/>
        <end position="354"/>
    </location>
</feature>
<dbReference type="Gene3D" id="1.10.443.10">
    <property type="entry name" value="Intergrase catalytic core"/>
    <property type="match status" value="1"/>
</dbReference>
<proteinExistence type="inferred from homology"/>
<dbReference type="AlphaFoldDB" id="A0A7X4YSN4"/>
<evidence type="ECO:0000256" key="2">
    <source>
        <dbReference type="ARBA" id="ARBA00023125"/>
    </source>
</evidence>
<comment type="caution">
    <text evidence="5">The sequence shown here is derived from an EMBL/GenBank/DDBJ whole genome shotgun (WGS) entry which is preliminary data.</text>
</comment>
<dbReference type="PROSITE" id="PS51898">
    <property type="entry name" value="TYR_RECOMBINASE"/>
    <property type="match status" value="1"/>
</dbReference>
<dbReference type="PANTHER" id="PTHR30349:SF41">
    <property type="entry name" value="INTEGRASE_RECOMBINASE PROTEIN MJ0367-RELATED"/>
    <property type="match status" value="1"/>
</dbReference>
<keyword evidence="3" id="KW-0233">DNA recombination</keyword>
<dbReference type="InterPro" id="IPR050090">
    <property type="entry name" value="Tyrosine_recombinase_XerCD"/>
</dbReference>
<dbReference type="Proteomes" id="UP000558113">
    <property type="component" value="Unassembled WGS sequence"/>
</dbReference>
<evidence type="ECO:0000313" key="6">
    <source>
        <dbReference type="Proteomes" id="UP000558113"/>
    </source>
</evidence>
<dbReference type="GO" id="GO:0006310">
    <property type="term" value="P:DNA recombination"/>
    <property type="evidence" value="ECO:0007669"/>
    <property type="project" value="UniProtKB-KW"/>
</dbReference>
<dbReference type="InterPro" id="IPR011010">
    <property type="entry name" value="DNA_brk_join_enz"/>
</dbReference>
<organism evidence="5 6">
    <name type="scientific">Paenibacillus sacheonensis</name>
    <dbReference type="NCBI Taxonomy" id="742054"/>
    <lineage>
        <taxon>Bacteria</taxon>
        <taxon>Bacillati</taxon>
        <taxon>Bacillota</taxon>
        <taxon>Bacilli</taxon>
        <taxon>Bacillales</taxon>
        <taxon>Paenibacillaceae</taxon>
        <taxon>Paenibacillus</taxon>
    </lineage>
</organism>
<evidence type="ECO:0000256" key="1">
    <source>
        <dbReference type="ARBA" id="ARBA00008857"/>
    </source>
</evidence>
<evidence type="ECO:0000256" key="3">
    <source>
        <dbReference type="ARBA" id="ARBA00023172"/>
    </source>
</evidence>
<dbReference type="GO" id="GO:0015074">
    <property type="term" value="P:DNA integration"/>
    <property type="evidence" value="ECO:0007669"/>
    <property type="project" value="InterPro"/>
</dbReference>
<dbReference type="OrthoDB" id="2499800at2"/>
<dbReference type="GO" id="GO:0003677">
    <property type="term" value="F:DNA binding"/>
    <property type="evidence" value="ECO:0007669"/>
    <property type="project" value="UniProtKB-KW"/>
</dbReference>
<reference evidence="5 6" key="1">
    <citation type="submission" date="2020-01" db="EMBL/GenBank/DDBJ databases">
        <title>Paenibacillus soybeanensis sp. nov. isolated from the nodules of soybean (Glycine max(L.) Merr).</title>
        <authorList>
            <person name="Wang H."/>
        </authorList>
    </citation>
    <scope>NUCLEOTIDE SEQUENCE [LARGE SCALE GENOMIC DNA]</scope>
    <source>
        <strain evidence="5 6">DSM 23054</strain>
    </source>
</reference>
<keyword evidence="6" id="KW-1185">Reference proteome</keyword>